<dbReference type="PANTHER" id="PTHR46663">
    <property type="entry name" value="DIGUANYLATE CYCLASE DGCT-RELATED"/>
    <property type="match status" value="1"/>
</dbReference>
<protein>
    <submittedName>
        <fullName evidence="4">Diguanylate cyclase (GGDEF)-like protein</fullName>
    </submittedName>
</protein>
<evidence type="ECO:0000256" key="1">
    <source>
        <dbReference type="SAM" id="Phobius"/>
    </source>
</evidence>
<feature type="domain" description="GGDEF" evidence="3">
    <location>
        <begin position="435"/>
        <end position="568"/>
    </location>
</feature>
<name>A0ABU1ZMB1_9BURK</name>
<dbReference type="Gene3D" id="3.30.450.20">
    <property type="entry name" value="PAS domain"/>
    <property type="match status" value="1"/>
</dbReference>
<dbReference type="NCBIfam" id="TIGR00254">
    <property type="entry name" value="GGDEF"/>
    <property type="match status" value="1"/>
</dbReference>
<dbReference type="PROSITE" id="PS50887">
    <property type="entry name" value="GGDEF"/>
    <property type="match status" value="1"/>
</dbReference>
<dbReference type="InterPro" id="IPR029787">
    <property type="entry name" value="Nucleotide_cyclase"/>
</dbReference>
<proteinExistence type="predicted"/>
<dbReference type="PANTHER" id="PTHR46663:SF2">
    <property type="entry name" value="GGDEF DOMAIN-CONTAINING PROTEIN"/>
    <property type="match status" value="1"/>
</dbReference>
<dbReference type="Pfam" id="PF21623">
    <property type="entry name" value="HK_sensor_dom_bact"/>
    <property type="match status" value="1"/>
</dbReference>
<dbReference type="InterPro" id="IPR000160">
    <property type="entry name" value="GGDEF_dom"/>
</dbReference>
<keyword evidence="5" id="KW-1185">Reference proteome</keyword>
<dbReference type="SMART" id="SM00304">
    <property type="entry name" value="HAMP"/>
    <property type="match status" value="1"/>
</dbReference>
<keyword evidence="1" id="KW-1133">Transmembrane helix</keyword>
<dbReference type="Gene3D" id="6.10.340.10">
    <property type="match status" value="1"/>
</dbReference>
<evidence type="ECO:0000313" key="5">
    <source>
        <dbReference type="Proteomes" id="UP001268089"/>
    </source>
</evidence>
<keyword evidence="1" id="KW-0472">Membrane</keyword>
<dbReference type="Pfam" id="PF00990">
    <property type="entry name" value="GGDEF"/>
    <property type="match status" value="1"/>
</dbReference>
<dbReference type="InterPro" id="IPR048760">
    <property type="entry name" value="VP0354-like_sensor_dom"/>
</dbReference>
<evidence type="ECO:0000313" key="4">
    <source>
        <dbReference type="EMBL" id="MDR7306680.1"/>
    </source>
</evidence>
<reference evidence="4 5" key="1">
    <citation type="submission" date="2023-07" db="EMBL/GenBank/DDBJ databases">
        <title>Sorghum-associated microbial communities from plants grown in Nebraska, USA.</title>
        <authorList>
            <person name="Schachtman D."/>
        </authorList>
    </citation>
    <scope>NUCLEOTIDE SEQUENCE [LARGE SCALE GENOMIC DNA]</scope>
    <source>
        <strain evidence="4 5">BE308</strain>
    </source>
</reference>
<sequence length="576" mass="63541">MKFGITSRLALVLALVGMLVSGFTGFYAFSVSRSLLVQSAQNELLTSTQVLARRLALTRQEISRNLLVLATHPAALASLQGKGPASEQQLVTLFELVMEANPAYFQVRLISVQDGGPEQVRVDRDSGTLLRVTGDDLQEKGHFPYVYETLKLPFGETYLSPITINHERGAHAGLERPTVQLATPVTDARGTVFGVLVINVDLNGVFAMLSADLPPDFQLFLANRNGDFLIHPDPTHAFGFDKGRRYLVQQEFPETADLVTGKATKAFAQSNQGAYADAPILLSFMGRPLDVASGEDRLILGLAQPLESVLRQADQLGAGILRIVALVCLGCLVLAIFLARAITRPINMMNMAIQRFSNDNHMLSLPVARQDEIGMLARSFQHMQNLIKRQVEDLQDSREELEHLAQHDMLTDLPNRRMFMERLEQAIARALRNDEEFALLFIDVDNFKQINDTLGHAAGDAVLRTVAQRLAGSTRKVDTVARLGGDEFVVLLDNFSQREQIAGFTEKLLAVLKTPMPFGENPIHVEFSIGISQFPENGATSEDIINNADRAMYKTKAGGRNGYRFTSDANTQPNLL</sequence>
<feature type="domain" description="HAMP" evidence="2">
    <location>
        <begin position="340"/>
        <end position="392"/>
    </location>
</feature>
<organism evidence="4 5">
    <name type="scientific">Rhodoferax saidenbachensis</name>
    <dbReference type="NCBI Taxonomy" id="1484693"/>
    <lineage>
        <taxon>Bacteria</taxon>
        <taxon>Pseudomonadati</taxon>
        <taxon>Pseudomonadota</taxon>
        <taxon>Betaproteobacteria</taxon>
        <taxon>Burkholderiales</taxon>
        <taxon>Comamonadaceae</taxon>
        <taxon>Rhodoferax</taxon>
    </lineage>
</organism>
<comment type="caution">
    <text evidence="4">The sequence shown here is derived from an EMBL/GenBank/DDBJ whole genome shotgun (WGS) entry which is preliminary data.</text>
</comment>
<evidence type="ECO:0000259" key="3">
    <source>
        <dbReference type="PROSITE" id="PS50887"/>
    </source>
</evidence>
<evidence type="ECO:0000259" key="2">
    <source>
        <dbReference type="PROSITE" id="PS50885"/>
    </source>
</evidence>
<dbReference type="RefSeq" id="WP_310342070.1">
    <property type="nucleotide sequence ID" value="NZ_JAVDXO010000003.1"/>
</dbReference>
<dbReference type="CDD" id="cd18773">
    <property type="entry name" value="PDC1_HK_sensor"/>
    <property type="match status" value="1"/>
</dbReference>
<dbReference type="InterPro" id="IPR052163">
    <property type="entry name" value="DGC-Regulatory_Protein"/>
</dbReference>
<accession>A0ABU1ZMB1</accession>
<dbReference type="CDD" id="cd06225">
    <property type="entry name" value="HAMP"/>
    <property type="match status" value="1"/>
</dbReference>
<dbReference type="EMBL" id="JAVDXO010000003">
    <property type="protein sequence ID" value="MDR7306680.1"/>
    <property type="molecule type" value="Genomic_DNA"/>
</dbReference>
<dbReference type="InterPro" id="IPR029151">
    <property type="entry name" value="Sensor-like_sf"/>
</dbReference>
<dbReference type="SUPFAM" id="SSF55073">
    <property type="entry name" value="Nucleotide cyclase"/>
    <property type="match status" value="1"/>
</dbReference>
<gene>
    <name evidence="4" type="ORF">J2X15_001963</name>
</gene>
<dbReference type="SUPFAM" id="SSF158472">
    <property type="entry name" value="HAMP domain-like"/>
    <property type="match status" value="1"/>
</dbReference>
<dbReference type="Pfam" id="PF00672">
    <property type="entry name" value="HAMP"/>
    <property type="match status" value="1"/>
</dbReference>
<dbReference type="CDD" id="cd01949">
    <property type="entry name" value="GGDEF"/>
    <property type="match status" value="1"/>
</dbReference>
<dbReference type="InterPro" id="IPR043128">
    <property type="entry name" value="Rev_trsase/Diguanyl_cyclase"/>
</dbReference>
<dbReference type="Proteomes" id="UP001268089">
    <property type="component" value="Unassembled WGS sequence"/>
</dbReference>
<keyword evidence="1" id="KW-0812">Transmembrane</keyword>
<dbReference type="InterPro" id="IPR003660">
    <property type="entry name" value="HAMP_dom"/>
</dbReference>
<feature type="transmembrane region" description="Helical" evidence="1">
    <location>
        <begin position="320"/>
        <end position="342"/>
    </location>
</feature>
<dbReference type="PROSITE" id="PS50885">
    <property type="entry name" value="HAMP"/>
    <property type="match status" value="1"/>
</dbReference>
<dbReference type="SUPFAM" id="SSF103190">
    <property type="entry name" value="Sensory domain-like"/>
    <property type="match status" value="1"/>
</dbReference>
<dbReference type="SMART" id="SM00267">
    <property type="entry name" value="GGDEF"/>
    <property type="match status" value="1"/>
</dbReference>
<dbReference type="Gene3D" id="3.30.70.270">
    <property type="match status" value="1"/>
</dbReference>